<reference evidence="2" key="1">
    <citation type="submission" date="2023-04" db="EMBL/GenBank/DDBJ databases">
        <title>Ambrosiozyma monospora NBRC 1965.</title>
        <authorList>
            <person name="Ichikawa N."/>
            <person name="Sato H."/>
            <person name="Tonouchi N."/>
        </authorList>
    </citation>
    <scope>NUCLEOTIDE SEQUENCE</scope>
    <source>
        <strain evidence="2">NBRC 1965</strain>
    </source>
</reference>
<evidence type="ECO:0000313" key="3">
    <source>
        <dbReference type="Proteomes" id="UP001165063"/>
    </source>
</evidence>
<gene>
    <name evidence="2" type="ORF">Amon01_000613600</name>
</gene>
<feature type="region of interest" description="Disordered" evidence="1">
    <location>
        <begin position="79"/>
        <end position="106"/>
    </location>
</feature>
<organism evidence="2 3">
    <name type="scientific">Ambrosiozyma monospora</name>
    <name type="common">Yeast</name>
    <name type="synonym">Endomycopsis monosporus</name>
    <dbReference type="NCBI Taxonomy" id="43982"/>
    <lineage>
        <taxon>Eukaryota</taxon>
        <taxon>Fungi</taxon>
        <taxon>Dikarya</taxon>
        <taxon>Ascomycota</taxon>
        <taxon>Saccharomycotina</taxon>
        <taxon>Pichiomycetes</taxon>
        <taxon>Pichiales</taxon>
        <taxon>Pichiaceae</taxon>
        <taxon>Ambrosiozyma</taxon>
    </lineage>
</organism>
<name>A0A9W6Z4C9_AMBMO</name>
<dbReference type="EMBL" id="BSXU01003723">
    <property type="protein sequence ID" value="GMG40370.1"/>
    <property type="molecule type" value="Genomic_DNA"/>
</dbReference>
<accession>A0A9W6Z4C9</accession>
<dbReference type="AlphaFoldDB" id="A0A9W6Z4C9"/>
<proteinExistence type="predicted"/>
<evidence type="ECO:0000256" key="1">
    <source>
        <dbReference type="SAM" id="MobiDB-lite"/>
    </source>
</evidence>
<feature type="compositionally biased region" description="Acidic residues" evidence="1">
    <location>
        <begin position="161"/>
        <end position="173"/>
    </location>
</feature>
<feature type="region of interest" description="Disordered" evidence="1">
    <location>
        <begin position="131"/>
        <end position="174"/>
    </location>
</feature>
<feature type="region of interest" description="Disordered" evidence="1">
    <location>
        <begin position="20"/>
        <end position="44"/>
    </location>
</feature>
<protein>
    <submittedName>
        <fullName evidence="2">Unnamed protein product</fullName>
    </submittedName>
</protein>
<feature type="compositionally biased region" description="Low complexity" evidence="1">
    <location>
        <begin position="91"/>
        <end position="104"/>
    </location>
</feature>
<comment type="caution">
    <text evidence="2">The sequence shown here is derived from an EMBL/GenBank/DDBJ whole genome shotgun (WGS) entry which is preliminary data.</text>
</comment>
<keyword evidence="3" id="KW-1185">Reference proteome</keyword>
<sequence length="272" mass="29633">MQSSSFTELSNLDFHSAELESIKPVSTEADMDSTNDDASSPIANGSSGPFLDCLKDIGACNEFITELGFMNESGFDDLTEVVDGVPEGNDSDSGSDSASGSGSDITDHSYGSSFSVFDYYATRLSPIMEEPESADYEDTKPVGESPSGYATFENEYKVKDEDEDEYEDEDEGENNLQNNFQLGSPCISFYSESFIPLLSCVSSIVAPVPVPLINSISSAFHKRCSQNVQESFSHLDFSPSAVPVHVPAEKKSRLGVWAHICKWFHGRQKISV</sequence>
<dbReference type="Proteomes" id="UP001165063">
    <property type="component" value="Unassembled WGS sequence"/>
</dbReference>
<evidence type="ECO:0000313" key="2">
    <source>
        <dbReference type="EMBL" id="GMG40370.1"/>
    </source>
</evidence>